<keyword evidence="7" id="KW-1185">Reference proteome</keyword>
<dbReference type="Proteomes" id="UP000799092">
    <property type="component" value="Unassembled WGS sequence"/>
</dbReference>
<evidence type="ECO:0000313" key="7">
    <source>
        <dbReference type="Proteomes" id="UP000799092"/>
    </source>
</evidence>
<dbReference type="EMBL" id="WJNG01000002">
    <property type="protein sequence ID" value="MRH41414.1"/>
    <property type="molecule type" value="Genomic_DNA"/>
</dbReference>
<comment type="subcellular location">
    <subcellularLocation>
        <location evidence="1">Membrane</location>
        <topology evidence="1">Multi-pass membrane protein</topology>
    </subcellularLocation>
</comment>
<keyword evidence="2" id="KW-0812">Transmembrane</keyword>
<keyword evidence="3" id="KW-1133">Transmembrane helix</keyword>
<dbReference type="GO" id="GO:0016020">
    <property type="term" value="C:membrane"/>
    <property type="evidence" value="ECO:0007669"/>
    <property type="project" value="UniProtKB-SubCell"/>
</dbReference>
<organism evidence="6 7">
    <name type="scientific">Aquibacillus halophilus</name>
    <dbReference type="NCBI Taxonomy" id="930132"/>
    <lineage>
        <taxon>Bacteria</taxon>
        <taxon>Bacillati</taxon>
        <taxon>Bacillota</taxon>
        <taxon>Bacilli</taxon>
        <taxon>Bacillales</taxon>
        <taxon>Bacillaceae</taxon>
        <taxon>Aquibacillus</taxon>
    </lineage>
</organism>
<evidence type="ECO:0000256" key="3">
    <source>
        <dbReference type="ARBA" id="ARBA00022989"/>
    </source>
</evidence>
<proteinExistence type="predicted"/>
<dbReference type="OrthoDB" id="2354892at2"/>
<evidence type="ECO:0000256" key="1">
    <source>
        <dbReference type="ARBA" id="ARBA00004141"/>
    </source>
</evidence>
<evidence type="ECO:0000256" key="2">
    <source>
        <dbReference type="ARBA" id="ARBA00022692"/>
    </source>
</evidence>
<name>A0A6A8D761_9BACI</name>
<evidence type="ECO:0000256" key="4">
    <source>
        <dbReference type="ARBA" id="ARBA00023136"/>
    </source>
</evidence>
<evidence type="ECO:0000259" key="5">
    <source>
        <dbReference type="Pfam" id="PF06271"/>
    </source>
</evidence>
<dbReference type="Pfam" id="PF06271">
    <property type="entry name" value="RDD"/>
    <property type="match status" value="1"/>
</dbReference>
<reference evidence="6" key="1">
    <citation type="submission" date="2019-11" db="EMBL/GenBank/DDBJ databases">
        <authorList>
            <person name="Li J."/>
        </authorList>
    </citation>
    <scope>NUCLEOTIDE SEQUENCE</scope>
    <source>
        <strain evidence="6">B6B</strain>
    </source>
</reference>
<accession>A0A6A8D761</accession>
<comment type="caution">
    <text evidence="6">The sequence shown here is derived from an EMBL/GenBank/DDBJ whole genome shotgun (WGS) entry which is preliminary data.</text>
</comment>
<dbReference type="InterPro" id="IPR010432">
    <property type="entry name" value="RDD"/>
</dbReference>
<gene>
    <name evidence="6" type="ORF">GH741_01845</name>
</gene>
<dbReference type="AlphaFoldDB" id="A0A6A8D761"/>
<feature type="domain" description="RDD" evidence="5">
    <location>
        <begin position="6"/>
        <end position="91"/>
    </location>
</feature>
<keyword evidence="4" id="KW-0472">Membrane</keyword>
<protein>
    <submittedName>
        <fullName evidence="6">RDD family protein</fullName>
    </submittedName>
</protein>
<sequence length="137" mass="15522">MKSVLKKRMKAYLIDIAISTAVTVGVEYLLRKKIKSEAFHALVTPTTIMWSLEFLQLRKSGQTIGYKKMGLVLTGEEGTELTSSQIINRMVYRDTVSTFDYLKNAKAFEDQEGEVLPHDRYARTVVRDRGTGSLSQL</sequence>
<evidence type="ECO:0000313" key="6">
    <source>
        <dbReference type="EMBL" id="MRH41414.1"/>
    </source>
</evidence>
<dbReference type="RefSeq" id="WP_153735077.1">
    <property type="nucleotide sequence ID" value="NZ_WJNG01000002.1"/>
</dbReference>